<dbReference type="InterPro" id="IPR013763">
    <property type="entry name" value="Cyclin-like_dom"/>
</dbReference>
<sequence length="541" mass="61934">MHSYTSPLGNKAPYFKCEHQKTVIKSGIKNCFKCGVQIPDDKVKAYKTSKLAFETQFNPQKILKSIKKERLPQVIIDPSTEYYKQRGQIIEYMWDIAEKLRLSLNTTHLSIYFMDFVNSQVTIPSSRFNLYAATCVMLGAKSIELDERIPFISKLKRYSGIVHKTFEVSQAEGVIVQALKWNLQCVTPIDIIEFYVSQGVIFSNDEIISENQNNSEQQSSQKSLSPNSTEENPLQEKTLNANNILQENKQILSENKNLNSNQKSLKSPIDDLTEKTSQLTLKEKLCKLEDLPEQQVFQLTNKIEKEYSRLSNLIIRVAAASIAFLRKVCGVEQIWNQYMQKISGVSQEQFDGCYQKLMSKYQDYFVTKKKFVQKSNQPLKHGKSGEDFENQYTPISQQQMYSNGKNINLGLQKSESYNFDSQNLIYKNNSNNSNNSNRVGLQSYNNYGNISQGIKLSSQFSNNSNSNISSNQSNYNYNSNLQYQGYSGISTHNNNNGNNLYMRGQLRTTTQIGGQQSNQYNNRISSNNYIQKVQRVNSGIM</sequence>
<feature type="domain" description="Cyclin-like" evidence="4">
    <location>
        <begin position="91"/>
        <end position="177"/>
    </location>
</feature>
<dbReference type="InParanoid" id="A0A0V0QBR7"/>
<protein>
    <submittedName>
        <fullName evidence="5">Cyclin-like protein</fullName>
    </submittedName>
</protein>
<dbReference type="OMA" id="KDSTHQQ"/>
<dbReference type="SMART" id="SM00385">
    <property type="entry name" value="CYCLIN"/>
    <property type="match status" value="1"/>
</dbReference>
<dbReference type="EMBL" id="LDAU01000205">
    <property type="protein sequence ID" value="KRW99686.1"/>
    <property type="molecule type" value="Genomic_DNA"/>
</dbReference>
<keyword evidence="1 2" id="KW-0195">Cyclin</keyword>
<reference evidence="5 6" key="1">
    <citation type="journal article" date="2015" name="Sci. Rep.">
        <title>Genome of the facultative scuticociliatosis pathogen Pseudocohnilembus persalinus provides insight into its virulence through horizontal gene transfer.</title>
        <authorList>
            <person name="Xiong J."/>
            <person name="Wang G."/>
            <person name="Cheng J."/>
            <person name="Tian M."/>
            <person name="Pan X."/>
            <person name="Warren A."/>
            <person name="Jiang C."/>
            <person name="Yuan D."/>
            <person name="Miao W."/>
        </authorList>
    </citation>
    <scope>NUCLEOTIDE SEQUENCE [LARGE SCALE GENOMIC DNA]</scope>
    <source>
        <strain evidence="5">36N120E</strain>
    </source>
</reference>
<comment type="similarity">
    <text evidence="2">Belongs to the cyclin family.</text>
</comment>
<dbReference type="OrthoDB" id="285802at2759"/>
<evidence type="ECO:0000256" key="1">
    <source>
        <dbReference type="ARBA" id="ARBA00023127"/>
    </source>
</evidence>
<proteinExistence type="inferred from homology"/>
<organism evidence="5 6">
    <name type="scientific">Pseudocohnilembus persalinus</name>
    <name type="common">Ciliate</name>
    <dbReference type="NCBI Taxonomy" id="266149"/>
    <lineage>
        <taxon>Eukaryota</taxon>
        <taxon>Sar</taxon>
        <taxon>Alveolata</taxon>
        <taxon>Ciliophora</taxon>
        <taxon>Intramacronucleata</taxon>
        <taxon>Oligohymenophorea</taxon>
        <taxon>Scuticociliatia</taxon>
        <taxon>Philasterida</taxon>
        <taxon>Pseudocohnilembidae</taxon>
        <taxon>Pseudocohnilembus</taxon>
    </lineage>
</organism>
<dbReference type="InterPro" id="IPR036915">
    <property type="entry name" value="Cyclin-like_sf"/>
</dbReference>
<dbReference type="SUPFAM" id="SSF47954">
    <property type="entry name" value="Cyclin-like"/>
    <property type="match status" value="1"/>
</dbReference>
<keyword evidence="6" id="KW-1185">Reference proteome</keyword>
<accession>A0A0V0QBR7</accession>
<evidence type="ECO:0000313" key="5">
    <source>
        <dbReference type="EMBL" id="KRW99686.1"/>
    </source>
</evidence>
<dbReference type="PANTHER" id="PTHR10177">
    <property type="entry name" value="CYCLINS"/>
    <property type="match status" value="1"/>
</dbReference>
<feature type="region of interest" description="Disordered" evidence="3">
    <location>
        <begin position="211"/>
        <end position="235"/>
    </location>
</feature>
<feature type="compositionally biased region" description="Polar residues" evidence="3">
    <location>
        <begin position="222"/>
        <end position="235"/>
    </location>
</feature>
<dbReference type="InterPro" id="IPR006671">
    <property type="entry name" value="Cyclin_N"/>
</dbReference>
<gene>
    <name evidence="5" type="ORF">PPERSA_03487</name>
</gene>
<evidence type="ECO:0000256" key="3">
    <source>
        <dbReference type="SAM" id="MobiDB-lite"/>
    </source>
</evidence>
<dbReference type="CDD" id="cd20528">
    <property type="entry name" value="CYCLIN_CCNJ-like_rpt1"/>
    <property type="match status" value="1"/>
</dbReference>
<evidence type="ECO:0000259" key="4">
    <source>
        <dbReference type="SMART" id="SM00385"/>
    </source>
</evidence>
<dbReference type="InterPro" id="IPR004367">
    <property type="entry name" value="Cyclin_C-dom"/>
</dbReference>
<dbReference type="Pfam" id="PF02984">
    <property type="entry name" value="Cyclin_C"/>
    <property type="match status" value="1"/>
</dbReference>
<dbReference type="Proteomes" id="UP000054937">
    <property type="component" value="Unassembled WGS sequence"/>
</dbReference>
<dbReference type="InterPro" id="IPR039361">
    <property type="entry name" value="Cyclin"/>
</dbReference>
<evidence type="ECO:0000313" key="6">
    <source>
        <dbReference type="Proteomes" id="UP000054937"/>
    </source>
</evidence>
<evidence type="ECO:0000256" key="2">
    <source>
        <dbReference type="RuleBase" id="RU000383"/>
    </source>
</evidence>
<dbReference type="Pfam" id="PF00134">
    <property type="entry name" value="Cyclin_N"/>
    <property type="match status" value="1"/>
</dbReference>
<dbReference type="AlphaFoldDB" id="A0A0V0QBR7"/>
<feature type="compositionally biased region" description="Low complexity" evidence="3">
    <location>
        <begin position="211"/>
        <end position="221"/>
    </location>
</feature>
<name>A0A0V0QBR7_PSEPJ</name>
<dbReference type="Gene3D" id="1.10.472.10">
    <property type="entry name" value="Cyclin-like"/>
    <property type="match status" value="2"/>
</dbReference>
<comment type="caution">
    <text evidence="5">The sequence shown here is derived from an EMBL/GenBank/DDBJ whole genome shotgun (WGS) entry which is preliminary data.</text>
</comment>